<dbReference type="AlphaFoldDB" id="A0AAD4GTG8"/>
<proteinExistence type="predicted"/>
<organism evidence="2 3">
    <name type="scientific">Aspergillus nanangensis</name>
    <dbReference type="NCBI Taxonomy" id="2582783"/>
    <lineage>
        <taxon>Eukaryota</taxon>
        <taxon>Fungi</taxon>
        <taxon>Dikarya</taxon>
        <taxon>Ascomycota</taxon>
        <taxon>Pezizomycotina</taxon>
        <taxon>Eurotiomycetes</taxon>
        <taxon>Eurotiomycetidae</taxon>
        <taxon>Eurotiales</taxon>
        <taxon>Aspergillaceae</taxon>
        <taxon>Aspergillus</taxon>
        <taxon>Aspergillus subgen. Circumdati</taxon>
    </lineage>
</organism>
<feature type="region of interest" description="Disordered" evidence="1">
    <location>
        <begin position="1"/>
        <end position="65"/>
    </location>
</feature>
<reference evidence="2" key="1">
    <citation type="journal article" date="2019" name="Beilstein J. Org. Chem.">
        <title>Nanangenines: drimane sesquiterpenoids as the dominant metabolite cohort of a novel Australian fungus, Aspergillus nanangensis.</title>
        <authorList>
            <person name="Lacey H.J."/>
            <person name="Gilchrist C.L.M."/>
            <person name="Crombie A."/>
            <person name="Kalaitzis J.A."/>
            <person name="Vuong D."/>
            <person name="Rutledge P.J."/>
            <person name="Turner P."/>
            <person name="Pitt J.I."/>
            <person name="Lacey E."/>
            <person name="Chooi Y.H."/>
            <person name="Piggott A.M."/>
        </authorList>
    </citation>
    <scope>NUCLEOTIDE SEQUENCE</scope>
    <source>
        <strain evidence="2">MST-FP2251</strain>
    </source>
</reference>
<dbReference type="Proteomes" id="UP001194746">
    <property type="component" value="Unassembled WGS sequence"/>
</dbReference>
<evidence type="ECO:0000256" key="1">
    <source>
        <dbReference type="SAM" id="MobiDB-lite"/>
    </source>
</evidence>
<name>A0AAD4GTG8_ASPNN</name>
<keyword evidence="3" id="KW-1185">Reference proteome</keyword>
<evidence type="ECO:0000313" key="2">
    <source>
        <dbReference type="EMBL" id="KAF9888687.1"/>
    </source>
</evidence>
<protein>
    <submittedName>
        <fullName evidence="2">Uncharacterized protein</fullName>
    </submittedName>
</protein>
<gene>
    <name evidence="2" type="ORF">FE257_008445</name>
</gene>
<sequence>MIQDIRRSPGAGIFQEESGERSHAGIDDLPLLKPSSSPLLFPPENEHGNGCATQVTGSGPVNRMI</sequence>
<accession>A0AAD4GTG8</accession>
<reference evidence="2" key="2">
    <citation type="submission" date="2020-02" db="EMBL/GenBank/DDBJ databases">
        <authorList>
            <person name="Gilchrist C.L.M."/>
            <person name="Chooi Y.-H."/>
        </authorList>
    </citation>
    <scope>NUCLEOTIDE SEQUENCE</scope>
    <source>
        <strain evidence="2">MST-FP2251</strain>
    </source>
</reference>
<feature type="compositionally biased region" description="Low complexity" evidence="1">
    <location>
        <begin position="29"/>
        <end position="43"/>
    </location>
</feature>
<dbReference type="EMBL" id="VCAU01000044">
    <property type="protein sequence ID" value="KAF9888687.1"/>
    <property type="molecule type" value="Genomic_DNA"/>
</dbReference>
<evidence type="ECO:0000313" key="3">
    <source>
        <dbReference type="Proteomes" id="UP001194746"/>
    </source>
</evidence>
<comment type="caution">
    <text evidence="2">The sequence shown here is derived from an EMBL/GenBank/DDBJ whole genome shotgun (WGS) entry which is preliminary data.</text>
</comment>